<dbReference type="PROSITE" id="PS00170">
    <property type="entry name" value="CSA_PPIASE_1"/>
    <property type="match status" value="1"/>
</dbReference>
<evidence type="ECO:0000256" key="1">
    <source>
        <dbReference type="ARBA" id="ARBA00001936"/>
    </source>
</evidence>
<keyword evidence="10" id="KW-0479">Metal-binding</keyword>
<accession>A0A812EZI2</accession>
<dbReference type="Proteomes" id="UP000655759">
    <property type="component" value="Unassembled WGS sequence"/>
</dbReference>
<dbReference type="InterPro" id="IPR020892">
    <property type="entry name" value="Cyclophilin-type_PPIase_CS"/>
</dbReference>
<keyword evidence="9 17" id="KW-0812">Transmembrane</keyword>
<dbReference type="GO" id="GO:0006457">
    <property type="term" value="P:protein folding"/>
    <property type="evidence" value="ECO:0007669"/>
    <property type="project" value="InterPro"/>
</dbReference>
<dbReference type="AlphaFoldDB" id="A0A812EZI2"/>
<evidence type="ECO:0000313" key="20">
    <source>
        <dbReference type="Proteomes" id="UP000655759"/>
    </source>
</evidence>
<evidence type="ECO:0000256" key="15">
    <source>
        <dbReference type="ARBA" id="ARBA00030679"/>
    </source>
</evidence>
<evidence type="ECO:0000256" key="2">
    <source>
        <dbReference type="ARBA" id="ARBA00001946"/>
    </source>
</evidence>
<dbReference type="PANTHER" id="PTHR13872:SF1">
    <property type="entry name" value="DOLICHYL-DIPHOSPHOOLIGOSACCHARIDE--PROTEIN GLYCOSYLTRANSFERASE SUBUNIT STT3B"/>
    <property type="match status" value="1"/>
</dbReference>
<comment type="pathway">
    <text evidence="4">Protein modification; protein glycosylation.</text>
</comment>
<dbReference type="GO" id="GO:0012505">
    <property type="term" value="C:endomembrane system"/>
    <property type="evidence" value="ECO:0007669"/>
    <property type="project" value="UniProtKB-SubCell"/>
</dbReference>
<evidence type="ECO:0000256" key="10">
    <source>
        <dbReference type="ARBA" id="ARBA00022723"/>
    </source>
</evidence>
<feature type="transmembrane region" description="Helical" evidence="17">
    <location>
        <begin position="299"/>
        <end position="318"/>
    </location>
</feature>
<dbReference type="Gene3D" id="3.40.50.12610">
    <property type="match status" value="1"/>
</dbReference>
<feature type="transmembrane region" description="Helical" evidence="17">
    <location>
        <begin position="269"/>
        <end position="287"/>
    </location>
</feature>
<organism evidence="19 20">
    <name type="scientific">Candidatus Nitrosotenuis uzonensis</name>
    <dbReference type="NCBI Taxonomy" id="1407055"/>
    <lineage>
        <taxon>Archaea</taxon>
        <taxon>Nitrososphaerota</taxon>
        <taxon>Candidatus Nitrosotenuis</taxon>
    </lineage>
</organism>
<feature type="transmembrane region" description="Helical" evidence="17">
    <location>
        <begin position="239"/>
        <end position="257"/>
    </location>
</feature>
<feature type="transmembrane region" description="Helical" evidence="17">
    <location>
        <begin position="217"/>
        <end position="232"/>
    </location>
</feature>
<feature type="transmembrane region" description="Helical" evidence="17">
    <location>
        <begin position="141"/>
        <end position="158"/>
    </location>
</feature>
<evidence type="ECO:0000256" key="12">
    <source>
        <dbReference type="ARBA" id="ARBA00022989"/>
    </source>
</evidence>
<dbReference type="InterPro" id="IPR002130">
    <property type="entry name" value="Cyclophilin-type_PPIase_dom"/>
</dbReference>
<comment type="cofactor">
    <cofactor evidence="2">
        <name>Mg(2+)</name>
        <dbReference type="ChEBI" id="CHEBI:18420"/>
    </cofactor>
</comment>
<proteinExistence type="inferred from homology"/>
<evidence type="ECO:0000256" key="4">
    <source>
        <dbReference type="ARBA" id="ARBA00004922"/>
    </source>
</evidence>
<feature type="transmembrane region" description="Helical" evidence="17">
    <location>
        <begin position="111"/>
        <end position="134"/>
    </location>
</feature>
<feature type="transmembrane region" description="Helical" evidence="17">
    <location>
        <begin position="193"/>
        <end position="211"/>
    </location>
</feature>
<dbReference type="Gene3D" id="2.40.100.10">
    <property type="entry name" value="Cyclophilin-like"/>
    <property type="match status" value="1"/>
</dbReference>
<evidence type="ECO:0000256" key="11">
    <source>
        <dbReference type="ARBA" id="ARBA00022842"/>
    </source>
</evidence>
<dbReference type="InterPro" id="IPR029000">
    <property type="entry name" value="Cyclophilin-like_dom_sf"/>
</dbReference>
<feature type="transmembrane region" description="Helical" evidence="17">
    <location>
        <begin position="170"/>
        <end position="186"/>
    </location>
</feature>
<keyword evidence="8" id="KW-0808">Transferase</keyword>
<feature type="transmembrane region" description="Helical" evidence="17">
    <location>
        <begin position="448"/>
        <end position="467"/>
    </location>
</feature>
<feature type="domain" description="PPIase cyclophilin-type" evidence="18">
    <location>
        <begin position="727"/>
        <end position="874"/>
    </location>
</feature>
<feature type="transmembrane region" description="Helical" evidence="17">
    <location>
        <begin position="410"/>
        <end position="427"/>
    </location>
</feature>
<dbReference type="PRINTS" id="PR00153">
    <property type="entry name" value="CSAPPISMRASE"/>
</dbReference>
<dbReference type="Pfam" id="PF02516">
    <property type="entry name" value="STT3"/>
    <property type="match status" value="1"/>
</dbReference>
<dbReference type="CDD" id="cd00317">
    <property type="entry name" value="cyclophilin"/>
    <property type="match status" value="1"/>
</dbReference>
<dbReference type="Pfam" id="PF21436">
    <property type="entry name" value="STT3-PglB_core"/>
    <property type="match status" value="1"/>
</dbReference>
<dbReference type="InterPro" id="IPR003674">
    <property type="entry name" value="Oligo_trans_STT3"/>
</dbReference>
<feature type="transmembrane region" description="Helical" evidence="17">
    <location>
        <begin position="86"/>
        <end position="105"/>
    </location>
</feature>
<comment type="caution">
    <text evidence="19">The sequence shown here is derived from an EMBL/GenBank/DDBJ whole genome shotgun (WGS) entry which is preliminary data.</text>
</comment>
<protein>
    <recommendedName>
        <fullName evidence="6">dolichyl-phosphooligosaccharide-protein glycotransferase</fullName>
        <ecNumber evidence="6">2.4.99.21</ecNumber>
    </recommendedName>
    <alternativeName>
        <fullName evidence="15">Oligosaccharyl transferase</fullName>
    </alternativeName>
</protein>
<dbReference type="UniPathway" id="UPA00378"/>
<dbReference type="InterPro" id="IPR048999">
    <property type="entry name" value="STT3-PglB_core"/>
</dbReference>
<evidence type="ECO:0000256" key="6">
    <source>
        <dbReference type="ARBA" id="ARBA00012602"/>
    </source>
</evidence>
<comment type="cofactor">
    <cofactor evidence="1">
        <name>Mn(2+)</name>
        <dbReference type="ChEBI" id="CHEBI:29035"/>
    </cofactor>
</comment>
<gene>
    <name evidence="19" type="ORF">NUZ5A_20484</name>
</gene>
<feature type="transmembrane region" description="Helical" evidence="17">
    <location>
        <begin position="385"/>
        <end position="404"/>
    </location>
</feature>
<reference evidence="19" key="1">
    <citation type="submission" date="2021-02" db="EMBL/GenBank/DDBJ databases">
        <authorList>
            <person name="Han P."/>
        </authorList>
    </citation>
    <scope>NUCLEOTIDE SEQUENCE</scope>
    <source>
        <strain evidence="19">Candidatus Nitrosotenuis uzonensis 5A</strain>
    </source>
</reference>
<comment type="subcellular location">
    <subcellularLocation>
        <location evidence="3">Endomembrane system</location>
        <topology evidence="3">Multi-pass membrane protein</topology>
    </subcellularLocation>
</comment>
<dbReference type="EMBL" id="CAJNAQ010000002">
    <property type="protein sequence ID" value="CAE6488636.1"/>
    <property type="molecule type" value="Genomic_DNA"/>
</dbReference>
<comment type="catalytic activity">
    <reaction evidence="16">
        <text>an archaeal dolichyl phosphooligosaccharide + [protein]-L-asparagine = an archaeal dolichyl phosphate + a glycoprotein with the oligosaccharide chain attached by N-beta-D-glycosyl linkage to a protein L-asparagine.</text>
        <dbReference type="EC" id="2.4.99.21"/>
    </reaction>
</comment>
<dbReference type="GO" id="GO:0003755">
    <property type="term" value="F:peptidyl-prolyl cis-trans isomerase activity"/>
    <property type="evidence" value="ECO:0007669"/>
    <property type="project" value="InterPro"/>
</dbReference>
<keyword evidence="13 17" id="KW-0472">Membrane</keyword>
<dbReference type="EC" id="2.4.99.21" evidence="6"/>
<dbReference type="PANTHER" id="PTHR13872">
    <property type="entry name" value="DOLICHYL-DIPHOSPHOOLIGOSACCHARIDE--PROTEIN GLYCOSYLTRANSFERASE SUBUNIT"/>
    <property type="match status" value="1"/>
</dbReference>
<keyword evidence="14" id="KW-0464">Manganese</keyword>
<evidence type="ECO:0000256" key="5">
    <source>
        <dbReference type="ARBA" id="ARBA00010810"/>
    </source>
</evidence>
<comment type="similarity">
    <text evidence="5">Belongs to the STT3 family.</text>
</comment>
<keyword evidence="12 17" id="KW-1133">Transmembrane helix</keyword>
<evidence type="ECO:0000256" key="3">
    <source>
        <dbReference type="ARBA" id="ARBA00004127"/>
    </source>
</evidence>
<feature type="transmembrane region" description="Helical" evidence="17">
    <location>
        <begin position="15"/>
        <end position="36"/>
    </location>
</feature>
<dbReference type="InterPro" id="IPR048307">
    <property type="entry name" value="STT3_N"/>
</dbReference>
<evidence type="ECO:0000313" key="19">
    <source>
        <dbReference type="EMBL" id="CAE6488636.1"/>
    </source>
</evidence>
<evidence type="ECO:0000256" key="8">
    <source>
        <dbReference type="ARBA" id="ARBA00022679"/>
    </source>
</evidence>
<evidence type="ECO:0000256" key="9">
    <source>
        <dbReference type="ARBA" id="ARBA00022692"/>
    </source>
</evidence>
<dbReference type="SUPFAM" id="SSF50891">
    <property type="entry name" value="Cyclophilin-like"/>
    <property type="match status" value="1"/>
</dbReference>
<dbReference type="Pfam" id="PF00160">
    <property type="entry name" value="Pro_isomerase"/>
    <property type="match status" value="1"/>
</dbReference>
<evidence type="ECO:0000256" key="17">
    <source>
        <dbReference type="SAM" id="Phobius"/>
    </source>
</evidence>
<dbReference type="RefSeq" id="WP_239654872.1">
    <property type="nucleotide sequence ID" value="NZ_CAJNAQ010000002.1"/>
</dbReference>
<evidence type="ECO:0000259" key="18">
    <source>
        <dbReference type="PROSITE" id="PS50072"/>
    </source>
</evidence>
<dbReference type="GO" id="GO:0046872">
    <property type="term" value="F:metal ion binding"/>
    <property type="evidence" value="ECO:0007669"/>
    <property type="project" value="UniProtKB-KW"/>
</dbReference>
<dbReference type="PROSITE" id="PS50072">
    <property type="entry name" value="CSA_PPIASE_2"/>
    <property type="match status" value="1"/>
</dbReference>
<keyword evidence="7" id="KW-0328">Glycosyltransferase</keyword>
<evidence type="ECO:0000256" key="16">
    <source>
        <dbReference type="ARBA" id="ARBA00034066"/>
    </source>
</evidence>
<dbReference type="GO" id="GO:0016020">
    <property type="term" value="C:membrane"/>
    <property type="evidence" value="ECO:0007669"/>
    <property type="project" value="InterPro"/>
</dbReference>
<feature type="transmembrane region" description="Helical" evidence="17">
    <location>
        <begin position="355"/>
        <end position="373"/>
    </location>
</feature>
<evidence type="ECO:0000256" key="13">
    <source>
        <dbReference type="ARBA" id="ARBA00023136"/>
    </source>
</evidence>
<dbReference type="GO" id="GO:0004576">
    <property type="term" value="F:oligosaccharyl transferase activity"/>
    <property type="evidence" value="ECO:0007669"/>
    <property type="project" value="InterPro"/>
</dbReference>
<evidence type="ECO:0000256" key="7">
    <source>
        <dbReference type="ARBA" id="ARBA00022676"/>
    </source>
</evidence>
<name>A0A812EZI2_9ARCH</name>
<keyword evidence="11" id="KW-0460">Magnesium</keyword>
<evidence type="ECO:0000256" key="14">
    <source>
        <dbReference type="ARBA" id="ARBA00023211"/>
    </source>
</evidence>
<sequence>MFSNKTLFKIGNFEFSLHHLLIIGVLSLSFSISAMIRSQAVDYGFQLNEFDPFFNYRATKFIVDNGISEYYNWHDKMSWYPAGRDIFATSQVMLHITAAITYQIFAGGSDLYGFTIVFPVVFGSLTAIIIFALVRVIGGTTAGLFAALLYSVSLPVITRGTIGWFKSEPLGLFYGLLALYLFLSGLKSTSKRIAAVKLIGGGIFLGFSFSAWGGSEFLLLPIGMYIMTLPFLRKDGKFLAWAMPLFLLGTVIAIMPFERPGLDLFTKPNGLILIGSTAFVVACSFIQKLNPQKQNRNSALLLIAIIIAGIAILSSGVLNMPSFRYLNAVNPFLTTIDPLVDSVAEHATTSIFQSFLFHSVIMIFGGIGSWLIFRNILNADNQRRDVHAFALIFGLLGAYISSAFVRLELFSSLGLIILGSVGLAILTKEMFRPERQQNKKIIRGHPKILKISYSVIITILLIMPLMIPVGTNWVSGAKAPPTILNGGSNYNVATTDWLDAMNWIKNNTPKDAVIAAWWDYGYWITTLGERTSLADNATLSTERIQQLARILLSSPDEAWNLLQQMDADYILIYVAAQRINNEEPPLFLVQGGGDESKKQWFMRIGGYDETRYLYSDGLSATPEFWNETLLGRLIPFTTLAYVDIPNQRQADSYLPGYTPVYSDDIKFPEDSTGPFKLAYISSSFLRSNSGPINGVLIYEVNKNYVPDNHVPPTTQQQGESEKTSELKTQTATISTPHGNIVIALKPDVAPNTVANFVKLANSNFYDGTLFHRIIPGFMIQGGDPNTKSEPPQTWGTGGPGYSINAELSDIKHTKYIVSMARGSDINSAGSQFFIMVGDAPWLDGKYTVFGEVIEGKDVVDKIAALQTNPKDQPMDTESARIISIRVN</sequence>